<keyword evidence="3" id="KW-1185">Reference proteome</keyword>
<evidence type="ECO:0000256" key="1">
    <source>
        <dbReference type="SAM" id="SignalP"/>
    </source>
</evidence>
<accession>A0ABR2ZS84</accession>
<protein>
    <recommendedName>
        <fullName evidence="4">Ecp2 effector protein domain-containing protein</fullName>
    </recommendedName>
</protein>
<keyword evidence="1" id="KW-0732">Signal</keyword>
<feature type="chain" id="PRO_5045241203" description="Ecp2 effector protein domain-containing protein" evidence="1">
    <location>
        <begin position="28"/>
        <end position="351"/>
    </location>
</feature>
<evidence type="ECO:0008006" key="4">
    <source>
        <dbReference type="Google" id="ProtNLM"/>
    </source>
</evidence>
<gene>
    <name evidence="2" type="ORF">AAF712_008902</name>
</gene>
<comment type="caution">
    <text evidence="2">The sequence shown here is derived from an EMBL/GenBank/DDBJ whole genome shotgun (WGS) entry which is preliminary data.</text>
</comment>
<name>A0ABR2ZS84_9AGAR</name>
<evidence type="ECO:0000313" key="3">
    <source>
        <dbReference type="Proteomes" id="UP001437256"/>
    </source>
</evidence>
<reference evidence="2 3" key="1">
    <citation type="submission" date="2024-05" db="EMBL/GenBank/DDBJ databases">
        <title>A draft genome resource for the thread blight pathogen Marasmius tenuissimus strain MS-2.</title>
        <authorList>
            <person name="Yulfo-Soto G.E."/>
            <person name="Baruah I.K."/>
            <person name="Amoako-Attah I."/>
            <person name="Bukari Y."/>
            <person name="Meinhardt L.W."/>
            <person name="Bailey B.A."/>
            <person name="Cohen S.P."/>
        </authorList>
    </citation>
    <scope>NUCLEOTIDE SEQUENCE [LARGE SCALE GENOMIC DNA]</scope>
    <source>
        <strain evidence="2 3">MS-2</strain>
    </source>
</reference>
<dbReference type="Proteomes" id="UP001437256">
    <property type="component" value="Unassembled WGS sequence"/>
</dbReference>
<evidence type="ECO:0000313" key="2">
    <source>
        <dbReference type="EMBL" id="KAL0064180.1"/>
    </source>
</evidence>
<sequence>MLDLYWIFVYSLILNLLAFLRSPFVSGAEEIGCIQNDTITTVEELISCFDSYTVTEAFYNEQTYALAQPTEAEEAAWKSLVSSLLNVNGNCTDITIPDALDGVYGVSPFRGEEFCVLHERKAENSVYVRGWGIMVVPSQPARPGVHLAAPHPQYDLLTPQQAAGLFEGIEAKSLLISGRIRTALMNSTSCIMGSGTIYYATDPAHNDKEPFVIASKEIWRWQQAQGGCPSASCAFIQMHGKGVSRSASSVAWYTDNIDRPIKRIQKNIRQANPSWNASLPSDSDCSLTATLNVFGRFINGVEESLVCEEGATAQLATGEFVHIEQAKGARQSDAYEGWIGAFNASFPVGSK</sequence>
<feature type="signal peptide" evidence="1">
    <location>
        <begin position="1"/>
        <end position="27"/>
    </location>
</feature>
<organism evidence="2 3">
    <name type="scientific">Marasmius tenuissimus</name>
    <dbReference type="NCBI Taxonomy" id="585030"/>
    <lineage>
        <taxon>Eukaryota</taxon>
        <taxon>Fungi</taxon>
        <taxon>Dikarya</taxon>
        <taxon>Basidiomycota</taxon>
        <taxon>Agaricomycotina</taxon>
        <taxon>Agaricomycetes</taxon>
        <taxon>Agaricomycetidae</taxon>
        <taxon>Agaricales</taxon>
        <taxon>Marasmiineae</taxon>
        <taxon>Marasmiaceae</taxon>
        <taxon>Marasmius</taxon>
    </lineage>
</organism>
<proteinExistence type="predicted"/>
<dbReference type="EMBL" id="JBBXMP010000066">
    <property type="protein sequence ID" value="KAL0064180.1"/>
    <property type="molecule type" value="Genomic_DNA"/>
</dbReference>